<organism evidence="1 2">
    <name type="scientific">Klebsiella phage vB_KleM_RaK2</name>
    <dbReference type="NCBI Taxonomy" id="1147094"/>
    <lineage>
        <taxon>Viruses</taxon>
        <taxon>Duplodnaviria</taxon>
        <taxon>Heunggongvirae</taxon>
        <taxon>Uroviricota</taxon>
        <taxon>Caudoviricetes</taxon>
        <taxon>Alcyoneusvirus</taxon>
        <taxon>Alcyoneusvirus RaK2</taxon>
    </lineage>
</organism>
<sequence length="194" mass="22554">MLSTFKRVYLRNNKMQVRLHKDEADSFMAKAIVKSELYKRLSPKESSPYGFNHPHSHYVGLVCEHAAYVLFTELEEMTGIKYDIDPAFQNSKRDGECDLIVNNLRIEVKGIKYKSWTNYGPCISTRQLKNIEKKADIILWVLYNEKRHEFSFEGFNYVKDVHTVPVKITGAKGKPQIKNHPVIDIIKPLQELPI</sequence>
<proteinExistence type="predicted"/>
<dbReference type="RefSeq" id="YP_007007389.1">
    <property type="nucleotide sequence ID" value="NC_019526.1"/>
</dbReference>
<dbReference type="Proteomes" id="UP000007524">
    <property type="component" value="Segment"/>
</dbReference>
<dbReference type="KEGG" id="vg:14012822"/>
<keyword evidence="2" id="KW-1185">Reference proteome</keyword>
<reference evidence="1 2" key="1">
    <citation type="journal article" date="2012" name="J. Virol.">
        <title>Genome of Klebsiella sp.-Infecting Bacteriophage vB_KleM_RaK2.</title>
        <authorList>
            <person name="Simoliunas E."/>
            <person name="Kaliniene L."/>
            <person name="Truncaite L."/>
            <person name="Klausa V."/>
            <person name="Zajanckauskaite A."/>
            <person name="Meskys R."/>
        </authorList>
    </citation>
    <scope>NUCLEOTIDE SEQUENCE [LARGE SCALE GENOMIC DNA]</scope>
</reference>
<dbReference type="OrthoDB" id="11844at10239"/>
<dbReference type="EMBL" id="JQ513383">
    <property type="protein sequence ID" value="AFA44507.1"/>
    <property type="molecule type" value="Genomic_DNA"/>
</dbReference>
<protein>
    <submittedName>
        <fullName evidence="1">Uncharacterized protein</fullName>
    </submittedName>
</protein>
<name>H6X441_9CAUD</name>
<evidence type="ECO:0000313" key="1">
    <source>
        <dbReference type="EMBL" id="AFA44507.1"/>
    </source>
</evidence>
<evidence type="ECO:0000313" key="2">
    <source>
        <dbReference type="Proteomes" id="UP000007524"/>
    </source>
</evidence>
<gene>
    <name evidence="1" type="ORF">RaK2_00234</name>
</gene>
<accession>H6X441</accession>
<dbReference type="GeneID" id="14012822"/>